<dbReference type="EC" id="2.7.7.108" evidence="5"/>
<dbReference type="SUPFAM" id="SSF140931">
    <property type="entry name" value="Fic-like"/>
    <property type="match status" value="1"/>
</dbReference>
<dbReference type="RefSeq" id="WP_084475677.1">
    <property type="nucleotide sequence ID" value="NZ_JAAXOP010000030.1"/>
</dbReference>
<dbReference type="InterPro" id="IPR036597">
    <property type="entry name" value="Fido-like_dom_sf"/>
</dbReference>
<comment type="catalytic activity">
    <reaction evidence="7">
        <text>L-tyrosyl-[protein] + ATP = O-(5'-adenylyl)-L-tyrosyl-[protein] + diphosphate</text>
        <dbReference type="Rhea" id="RHEA:54288"/>
        <dbReference type="Rhea" id="RHEA-COMP:10136"/>
        <dbReference type="Rhea" id="RHEA-COMP:13846"/>
        <dbReference type="ChEBI" id="CHEBI:30616"/>
        <dbReference type="ChEBI" id="CHEBI:33019"/>
        <dbReference type="ChEBI" id="CHEBI:46858"/>
        <dbReference type="ChEBI" id="CHEBI:83624"/>
        <dbReference type="EC" id="2.7.7.108"/>
    </reaction>
</comment>
<evidence type="ECO:0000256" key="2">
    <source>
        <dbReference type="ARBA" id="ARBA00022695"/>
    </source>
</evidence>
<dbReference type="PANTHER" id="PTHR39560:SF1">
    <property type="entry name" value="PROTEIN ADENYLYLTRANSFERASE FIC-RELATED"/>
    <property type="match status" value="1"/>
</dbReference>
<protein>
    <recommendedName>
        <fullName evidence="5">protein adenylyltransferase</fullName>
        <ecNumber evidence="5">2.7.7.108</ecNumber>
    </recommendedName>
</protein>
<dbReference type="Pfam" id="PF02661">
    <property type="entry name" value="Fic"/>
    <property type="match status" value="1"/>
</dbReference>
<evidence type="ECO:0000256" key="8">
    <source>
        <dbReference type="SAM" id="MobiDB-lite"/>
    </source>
</evidence>
<dbReference type="GO" id="GO:0070733">
    <property type="term" value="F:AMPylase activity"/>
    <property type="evidence" value="ECO:0007669"/>
    <property type="project" value="UniProtKB-EC"/>
</dbReference>
<keyword evidence="1" id="KW-0808">Transferase</keyword>
<keyword evidence="2" id="KW-0548">Nucleotidyltransferase</keyword>
<accession>A0A846Y9M7</accession>
<evidence type="ECO:0000256" key="3">
    <source>
        <dbReference type="ARBA" id="ARBA00022741"/>
    </source>
</evidence>
<evidence type="ECO:0000256" key="1">
    <source>
        <dbReference type="ARBA" id="ARBA00022679"/>
    </source>
</evidence>
<evidence type="ECO:0000256" key="6">
    <source>
        <dbReference type="ARBA" id="ARBA00047939"/>
    </source>
</evidence>
<dbReference type="Proteomes" id="UP000565711">
    <property type="component" value="Unassembled WGS sequence"/>
</dbReference>
<sequence length="213" mass="23737">MVAGRDQHRADASNGSRTARRDVTIDPYLDPESGVLRNRLGITDEEKLRRAEADLTYAALADLRIRILPGGYDLRHLCAFHLDIFGDIYPWAGEVRTIGIARTEPFCLPSHIGSYAAQVFGQLAAENFLRGATRQVFVDRLTHFLAEVNAIHPFREGNGRAQRAFFGQLARQAGHPIDWSLLDPVENATASRLSLVGDNRPLRGLLDRLVQPE</sequence>
<dbReference type="InterPro" id="IPR003812">
    <property type="entry name" value="Fido"/>
</dbReference>
<dbReference type="GO" id="GO:0051302">
    <property type="term" value="P:regulation of cell division"/>
    <property type="evidence" value="ECO:0007669"/>
    <property type="project" value="TreeGrafter"/>
</dbReference>
<gene>
    <name evidence="10" type="ORF">HGA08_30110</name>
</gene>
<comment type="caution">
    <text evidence="10">The sequence shown here is derived from an EMBL/GenBank/DDBJ whole genome shotgun (WGS) entry which is preliminary data.</text>
</comment>
<keyword evidence="11" id="KW-1185">Reference proteome</keyword>
<feature type="compositionally biased region" description="Basic and acidic residues" evidence="8">
    <location>
        <begin position="1"/>
        <end position="11"/>
    </location>
</feature>
<evidence type="ECO:0000313" key="11">
    <source>
        <dbReference type="Proteomes" id="UP000565711"/>
    </source>
</evidence>
<reference evidence="10 11" key="1">
    <citation type="submission" date="2020-04" db="EMBL/GenBank/DDBJ databases">
        <title>MicrobeNet Type strains.</title>
        <authorList>
            <person name="Nicholson A.C."/>
        </authorList>
    </citation>
    <scope>NUCLEOTIDE SEQUENCE [LARGE SCALE GENOMIC DNA]</scope>
    <source>
        <strain evidence="10 11">JCM 12354</strain>
    </source>
</reference>
<keyword evidence="3" id="KW-0547">Nucleotide-binding</keyword>
<name>A0A846Y9M7_9NOCA</name>
<evidence type="ECO:0000256" key="4">
    <source>
        <dbReference type="ARBA" id="ARBA00022840"/>
    </source>
</evidence>
<evidence type="ECO:0000256" key="7">
    <source>
        <dbReference type="ARBA" id="ARBA00048696"/>
    </source>
</evidence>
<proteinExistence type="predicted"/>
<comment type="catalytic activity">
    <reaction evidence="6">
        <text>L-threonyl-[protein] + ATP = 3-O-(5'-adenylyl)-L-threonyl-[protein] + diphosphate</text>
        <dbReference type="Rhea" id="RHEA:54292"/>
        <dbReference type="Rhea" id="RHEA-COMP:11060"/>
        <dbReference type="Rhea" id="RHEA-COMP:13847"/>
        <dbReference type="ChEBI" id="CHEBI:30013"/>
        <dbReference type="ChEBI" id="CHEBI:30616"/>
        <dbReference type="ChEBI" id="CHEBI:33019"/>
        <dbReference type="ChEBI" id="CHEBI:138113"/>
        <dbReference type="EC" id="2.7.7.108"/>
    </reaction>
</comment>
<dbReference type="EMBL" id="JAAXOP010000030">
    <property type="protein sequence ID" value="NKY54441.1"/>
    <property type="molecule type" value="Genomic_DNA"/>
</dbReference>
<evidence type="ECO:0000256" key="5">
    <source>
        <dbReference type="ARBA" id="ARBA00034531"/>
    </source>
</evidence>
<dbReference type="GO" id="GO:0005524">
    <property type="term" value="F:ATP binding"/>
    <property type="evidence" value="ECO:0007669"/>
    <property type="project" value="UniProtKB-KW"/>
</dbReference>
<dbReference type="Gene3D" id="1.10.3290.10">
    <property type="entry name" value="Fido-like domain"/>
    <property type="match status" value="1"/>
</dbReference>
<feature type="region of interest" description="Disordered" evidence="8">
    <location>
        <begin position="1"/>
        <end position="23"/>
    </location>
</feature>
<dbReference type="PROSITE" id="PS51459">
    <property type="entry name" value="FIDO"/>
    <property type="match status" value="1"/>
</dbReference>
<evidence type="ECO:0000313" key="10">
    <source>
        <dbReference type="EMBL" id="NKY54441.1"/>
    </source>
</evidence>
<dbReference type="AlphaFoldDB" id="A0A846Y9M7"/>
<organism evidence="10 11">
    <name type="scientific">Nocardia vermiculata</name>
    <dbReference type="NCBI Taxonomy" id="257274"/>
    <lineage>
        <taxon>Bacteria</taxon>
        <taxon>Bacillati</taxon>
        <taxon>Actinomycetota</taxon>
        <taxon>Actinomycetes</taxon>
        <taxon>Mycobacteriales</taxon>
        <taxon>Nocardiaceae</taxon>
        <taxon>Nocardia</taxon>
    </lineage>
</organism>
<evidence type="ECO:0000259" key="9">
    <source>
        <dbReference type="PROSITE" id="PS51459"/>
    </source>
</evidence>
<keyword evidence="4" id="KW-0067">ATP-binding</keyword>
<dbReference type="PANTHER" id="PTHR39560">
    <property type="entry name" value="PROTEIN ADENYLYLTRANSFERASE FIC-RELATED"/>
    <property type="match status" value="1"/>
</dbReference>
<feature type="domain" description="Fido" evidence="9">
    <location>
        <begin position="72"/>
        <end position="211"/>
    </location>
</feature>